<dbReference type="EMBL" id="DS113186">
    <property type="protein sequence ID" value="EAY22079.1"/>
    <property type="molecule type" value="Genomic_DNA"/>
</dbReference>
<name>A2DC38_TRIV3</name>
<dbReference type="KEGG" id="tva:5467632"/>
<evidence type="ECO:0000313" key="4">
    <source>
        <dbReference type="Proteomes" id="UP000001542"/>
    </source>
</evidence>
<keyword evidence="2" id="KW-0812">Transmembrane</keyword>
<reference evidence="3" key="1">
    <citation type="submission" date="2006-10" db="EMBL/GenBank/DDBJ databases">
        <authorList>
            <person name="Amadeo P."/>
            <person name="Zhao Q."/>
            <person name="Wortman J."/>
            <person name="Fraser-Liggett C."/>
            <person name="Carlton J."/>
        </authorList>
    </citation>
    <scope>NUCLEOTIDE SEQUENCE</scope>
    <source>
        <strain evidence="3">G3</strain>
    </source>
</reference>
<keyword evidence="2" id="KW-1133">Transmembrane helix</keyword>
<evidence type="ECO:0000256" key="2">
    <source>
        <dbReference type="SAM" id="Phobius"/>
    </source>
</evidence>
<dbReference type="PANTHER" id="PTHR43670:SF115">
    <property type="entry name" value="ALPHA-CRYSTALLIN DOMAIN 32.1"/>
    <property type="match status" value="1"/>
</dbReference>
<feature type="compositionally biased region" description="Low complexity" evidence="1">
    <location>
        <begin position="1380"/>
        <end position="1410"/>
    </location>
</feature>
<dbReference type="Proteomes" id="UP000001542">
    <property type="component" value="Unassembled WGS sequence"/>
</dbReference>
<dbReference type="RefSeq" id="XP_001583065.1">
    <property type="nucleotide sequence ID" value="XM_001583015.1"/>
</dbReference>
<evidence type="ECO:0000256" key="1">
    <source>
        <dbReference type="SAM" id="MobiDB-lite"/>
    </source>
</evidence>
<dbReference type="VEuPathDB" id="TrichDB:TVAGG3_0263480"/>
<feature type="region of interest" description="Disordered" evidence="1">
    <location>
        <begin position="1299"/>
        <end position="1461"/>
    </location>
</feature>
<reference evidence="3" key="2">
    <citation type="journal article" date="2007" name="Science">
        <title>Draft genome sequence of the sexually transmitted pathogen Trichomonas vaginalis.</title>
        <authorList>
            <person name="Carlton J.M."/>
            <person name="Hirt R.P."/>
            <person name="Silva J.C."/>
            <person name="Delcher A.L."/>
            <person name="Schatz M."/>
            <person name="Zhao Q."/>
            <person name="Wortman J.R."/>
            <person name="Bidwell S.L."/>
            <person name="Alsmark U.C.M."/>
            <person name="Besteiro S."/>
            <person name="Sicheritz-Ponten T."/>
            <person name="Noel C.J."/>
            <person name="Dacks J.B."/>
            <person name="Foster P.G."/>
            <person name="Simillion C."/>
            <person name="Van de Peer Y."/>
            <person name="Miranda-Saavedra D."/>
            <person name="Barton G.J."/>
            <person name="Westrop G.D."/>
            <person name="Mueller S."/>
            <person name="Dessi D."/>
            <person name="Fiori P.L."/>
            <person name="Ren Q."/>
            <person name="Paulsen I."/>
            <person name="Zhang H."/>
            <person name="Bastida-Corcuera F.D."/>
            <person name="Simoes-Barbosa A."/>
            <person name="Brown M.T."/>
            <person name="Hayes R.D."/>
            <person name="Mukherjee M."/>
            <person name="Okumura C.Y."/>
            <person name="Schneider R."/>
            <person name="Smith A.J."/>
            <person name="Vanacova S."/>
            <person name="Villalvazo M."/>
            <person name="Haas B.J."/>
            <person name="Pertea M."/>
            <person name="Feldblyum T.V."/>
            <person name="Utterback T.R."/>
            <person name="Shu C.L."/>
            <person name="Osoegawa K."/>
            <person name="de Jong P.J."/>
            <person name="Hrdy I."/>
            <person name="Horvathova L."/>
            <person name="Zubacova Z."/>
            <person name="Dolezal P."/>
            <person name="Malik S.B."/>
            <person name="Logsdon J.M. Jr."/>
            <person name="Henze K."/>
            <person name="Gupta A."/>
            <person name="Wang C.C."/>
            <person name="Dunne R.L."/>
            <person name="Upcroft J.A."/>
            <person name="Upcroft P."/>
            <person name="White O."/>
            <person name="Salzberg S.L."/>
            <person name="Tang P."/>
            <person name="Chiu C.-H."/>
            <person name="Lee Y.-S."/>
            <person name="Embley T.M."/>
            <person name="Coombs G.H."/>
            <person name="Mottram J.C."/>
            <person name="Tachezy J."/>
            <person name="Fraser-Liggett C.M."/>
            <person name="Johnson P.J."/>
        </authorList>
    </citation>
    <scope>NUCLEOTIDE SEQUENCE [LARGE SCALE GENOMIC DNA]</scope>
    <source>
        <strain evidence="3">G3</strain>
    </source>
</reference>
<gene>
    <name evidence="3" type="ORF">TVAG_457140</name>
</gene>
<dbReference type="InParanoid" id="A2DC38"/>
<accession>A2DC38</accession>
<organism evidence="3 4">
    <name type="scientific">Trichomonas vaginalis (strain ATCC PRA-98 / G3)</name>
    <dbReference type="NCBI Taxonomy" id="412133"/>
    <lineage>
        <taxon>Eukaryota</taxon>
        <taxon>Metamonada</taxon>
        <taxon>Parabasalia</taxon>
        <taxon>Trichomonadida</taxon>
        <taxon>Trichomonadidae</taxon>
        <taxon>Trichomonas</taxon>
    </lineage>
</organism>
<keyword evidence="4" id="KW-1185">Reference proteome</keyword>
<proteinExistence type="predicted"/>
<feature type="compositionally biased region" description="Basic and acidic residues" evidence="1">
    <location>
        <begin position="1307"/>
        <end position="1379"/>
    </location>
</feature>
<keyword evidence="2" id="KW-0472">Membrane</keyword>
<dbReference type="VEuPathDB" id="TrichDB:TVAG_457140"/>
<dbReference type="GO" id="GO:0034605">
    <property type="term" value="P:cellular response to heat"/>
    <property type="evidence" value="ECO:0000318"/>
    <property type="project" value="GO_Central"/>
</dbReference>
<dbReference type="STRING" id="5722.A2DC38"/>
<dbReference type="PANTHER" id="PTHR43670">
    <property type="entry name" value="HEAT SHOCK PROTEIN 26"/>
    <property type="match status" value="1"/>
</dbReference>
<feature type="compositionally biased region" description="Acidic residues" evidence="1">
    <location>
        <begin position="1442"/>
        <end position="1451"/>
    </location>
</feature>
<sequence length="1461" mass="166940">MDIIGVLNRVRSISDPNTSPENILEVLRIIRFDVKYNLVSVDDVNRAKLFAVVTTALYAHCDSKYTEIKSATLKACGAFLFNILPEYSAGFTKAFAELFYLGNKNPNRSAFLVSMFMILSHHMSPKSLADFVETVPVLDQFANIDNMPSENIARIIKNLGPLPDKFFKRLLRTFIYKIANYANQHISSSIVAIISRKPEKFLKYTFEKLFVESELSHHLPLISYIISVIGTEHSVDLYPAASAAIEMLNFQQNTSPSAIDSALQILGLSTPSYEVKVEKKDQYLEIKISNDKSTDSALINTELYMDSPSFYTLPLPIGYLLPQEGDSNQIIAAKLKSLARQASIVAECPDVIPIMQIFEKYIQSENGFIATEATQSLGYFINRITFNLPLLQRALLGPVSSWMHGIDILSAIERLDFTLIPKCMIRDICKRVADFCFDKSDKLSKQVIKTLTKIVSPLNMDYLMDAILDRMDVFDSFSTLRGAHVLKKLLIAEPKLGERSTTAAAILLEALEFYTDSAYIMSEIFTCLSLFKVQRRMALVLAFGLELGYIRTITGARDTTLPMISDELQAKLHQIAANAIENYDTDITLGRKPDKIIRPALNAMKFFYNSNYNIFGTERIIIEMFTSPQYFPSEFFSFLAKYWQELPPKPKNAFLNQFYAPISRISSPYVYEAMCIIFLKDRKLSTDPKYAELTKIVHSNVQHMMRNKIQIPIPVASNFALFLLSLFYDSFSDVCEFVKNCDIINQTNFLAQLNTQFANVLDAFESVAPEAVKNLKSIPPIKRQNLVEQPKILQKIEISDQETALQEFVRAAFSESETDMNMAMRKLDGFGCEYVDVKIPDSMKETVSKWVSKHKPERLKNPLDLVQTEWKEAALMSLRKHGSKELEKLLNSDKIKKKQIMNVLVAIQNVRFDTTRLMALAIRLCFEANKPKRLIIGLRLLATIIQQSNEIPIETADQFLDIYHAMNPPVGEASRVILALVFKLNNDELYKLCMSLLRTVTFSDYSTYILLICLNRRLPTEYLPQITERVKYVLNSRIPSLMINGLRLAGQTALSNKTQQSNDLLLPSLVHSQFILEKTFNPILYSENVRFLTKMIHRIDLPECKQIIAKLIMPVDPANPHHPSYSTLYPSFISTFPRDSQQYKVVFSFGCSLFAMNGMLNYGLFFLQEAIRGEDIIKQQTIVSQCMSNFLRNDFQRMTPRAVELWAMFLTANFPAVYATAMISQSFIPFGPFHEVVAALYGIYKRSRFEGNVAATIMLAEQNLKLKAHKEALNLVVRRTDLKQALRLALMTKDEEEIQQKSTENVQQKEEKKDVLIEQKEESDKQKSTEIVEQKSAENADQKQVENVEQKEEKKEEVVNEQKSSEDNENVEQQKKEENQQQNEVVSNEVEQQKPTEQNQQTEENQQQMEYPEVEANSNEEKPKTEEKEVEEEVENQNNEDQVPEEEEEAEEKPKRIAALA</sequence>
<feature type="transmembrane region" description="Helical" evidence="2">
    <location>
        <begin position="1145"/>
        <end position="1167"/>
    </location>
</feature>
<protein>
    <submittedName>
        <fullName evidence="3">Uncharacterized protein</fullName>
    </submittedName>
</protein>
<evidence type="ECO:0000313" key="3">
    <source>
        <dbReference type="EMBL" id="EAY22079.1"/>
    </source>
</evidence>
<feature type="transmembrane region" description="Helical" evidence="2">
    <location>
        <begin position="1202"/>
        <end position="1221"/>
    </location>
</feature>